<dbReference type="Gene3D" id="3.40.50.720">
    <property type="entry name" value="NAD(P)-binding Rossmann-like Domain"/>
    <property type="match status" value="1"/>
</dbReference>
<keyword evidence="2" id="KW-0521">NADP</keyword>
<dbReference type="SUPFAM" id="SSF51735">
    <property type="entry name" value="NAD(P)-binding Rossmann-fold domains"/>
    <property type="match status" value="1"/>
</dbReference>
<dbReference type="EMBL" id="RWJN01000355">
    <property type="protein sequence ID" value="TCD62649.1"/>
    <property type="molecule type" value="Genomic_DNA"/>
</dbReference>
<comment type="caution">
    <text evidence="4">The sequence shown here is derived from an EMBL/GenBank/DDBJ whole genome shotgun (WGS) entry which is preliminary data.</text>
</comment>
<name>A0A4R0RDU5_9APHY</name>
<evidence type="ECO:0000256" key="3">
    <source>
        <dbReference type="RuleBase" id="RU000363"/>
    </source>
</evidence>
<protein>
    <recommendedName>
        <fullName evidence="6">NAD(P)-binding protein</fullName>
    </recommendedName>
</protein>
<gene>
    <name evidence="4" type="ORF">EIP91_006602</name>
</gene>
<dbReference type="Pfam" id="PF00106">
    <property type="entry name" value="adh_short"/>
    <property type="match status" value="1"/>
</dbReference>
<evidence type="ECO:0008006" key="6">
    <source>
        <dbReference type="Google" id="ProtNLM"/>
    </source>
</evidence>
<dbReference type="AlphaFoldDB" id="A0A4R0RDU5"/>
<comment type="similarity">
    <text evidence="1 3">Belongs to the short-chain dehydrogenases/reductases (SDR) family.</text>
</comment>
<accession>A0A4R0RDU5</accession>
<dbReference type="FunFam" id="3.40.50.720:FF:000084">
    <property type="entry name" value="Short-chain dehydrogenase reductase"/>
    <property type="match status" value="1"/>
</dbReference>
<dbReference type="InterPro" id="IPR036291">
    <property type="entry name" value="NAD(P)-bd_dom_sf"/>
</dbReference>
<dbReference type="GO" id="GO:0016616">
    <property type="term" value="F:oxidoreductase activity, acting on the CH-OH group of donors, NAD or NADP as acceptor"/>
    <property type="evidence" value="ECO:0007669"/>
    <property type="project" value="TreeGrafter"/>
</dbReference>
<evidence type="ECO:0000313" key="4">
    <source>
        <dbReference type="EMBL" id="TCD62649.1"/>
    </source>
</evidence>
<keyword evidence="5" id="KW-1185">Reference proteome</keyword>
<evidence type="ECO:0000313" key="5">
    <source>
        <dbReference type="Proteomes" id="UP000292702"/>
    </source>
</evidence>
<dbReference type="GO" id="GO:0048038">
    <property type="term" value="F:quinone binding"/>
    <property type="evidence" value="ECO:0007669"/>
    <property type="project" value="TreeGrafter"/>
</dbReference>
<dbReference type="InterPro" id="IPR002347">
    <property type="entry name" value="SDR_fam"/>
</dbReference>
<dbReference type="PRINTS" id="PR00080">
    <property type="entry name" value="SDRFAMILY"/>
</dbReference>
<dbReference type="PANTHER" id="PTHR42760">
    <property type="entry name" value="SHORT-CHAIN DEHYDROGENASES/REDUCTASES FAMILY MEMBER"/>
    <property type="match status" value="1"/>
</dbReference>
<dbReference type="STRING" id="92696.A0A4R0RDU5"/>
<dbReference type="Proteomes" id="UP000292702">
    <property type="component" value="Unassembled WGS sequence"/>
</dbReference>
<reference evidence="4 5" key="1">
    <citation type="submission" date="2018-11" db="EMBL/GenBank/DDBJ databases">
        <title>Genome assembly of Steccherinum ochraceum LE-BIN_3174, the white-rot fungus of the Steccherinaceae family (The Residual Polyporoid clade, Polyporales, Basidiomycota).</title>
        <authorList>
            <person name="Fedorova T.V."/>
            <person name="Glazunova O.A."/>
            <person name="Landesman E.O."/>
            <person name="Moiseenko K.V."/>
            <person name="Psurtseva N.V."/>
            <person name="Savinova O.S."/>
            <person name="Shakhova N.V."/>
            <person name="Tyazhelova T.V."/>
            <person name="Vasina D.V."/>
        </authorList>
    </citation>
    <scope>NUCLEOTIDE SEQUENCE [LARGE SCALE GENOMIC DNA]</scope>
    <source>
        <strain evidence="4 5">LE-BIN_3174</strain>
    </source>
</reference>
<dbReference type="OrthoDB" id="498125at2759"/>
<dbReference type="GO" id="GO:0006633">
    <property type="term" value="P:fatty acid biosynthetic process"/>
    <property type="evidence" value="ECO:0007669"/>
    <property type="project" value="TreeGrafter"/>
</dbReference>
<evidence type="ECO:0000256" key="1">
    <source>
        <dbReference type="ARBA" id="ARBA00006484"/>
    </source>
</evidence>
<evidence type="ECO:0000256" key="2">
    <source>
        <dbReference type="ARBA" id="ARBA00022857"/>
    </source>
</evidence>
<dbReference type="PROSITE" id="PS00061">
    <property type="entry name" value="ADH_SHORT"/>
    <property type="match status" value="1"/>
</dbReference>
<proteinExistence type="inferred from homology"/>
<sequence length="274" mass="29038">MSKPIAEYTPQVAIVTGAAKGIGRAIALRLASDGFKVVVNDRLAQEDALNALAVEIPSLGRDATEATASEEVRTLVVTGDVSVEADVDKLIRETVKVFGGVDAVIANAGIALGGVFLEYSMNDLDQVLAVNVRGVMLCFQRAARQMVKQKRGGRLIAASSMYGQRGVAYNQAYCASKFAVRGLCQSIARELMPYKITCNSYAPGCILTDMTDRPEDKMLDGQHGSFIKALIAGTHEGPDAGPDVVASMVSYLCKPEAYFVTGECMSMSGGLIIG</sequence>
<dbReference type="InterPro" id="IPR020904">
    <property type="entry name" value="Sc_DH/Rdtase_CS"/>
</dbReference>
<dbReference type="PANTHER" id="PTHR42760:SF121">
    <property type="entry name" value="3-OXOACYL-(ACYL-CARRIER-PROTEIN) REDUCTASE"/>
    <property type="match status" value="1"/>
</dbReference>
<organism evidence="4 5">
    <name type="scientific">Steccherinum ochraceum</name>
    <dbReference type="NCBI Taxonomy" id="92696"/>
    <lineage>
        <taxon>Eukaryota</taxon>
        <taxon>Fungi</taxon>
        <taxon>Dikarya</taxon>
        <taxon>Basidiomycota</taxon>
        <taxon>Agaricomycotina</taxon>
        <taxon>Agaricomycetes</taxon>
        <taxon>Polyporales</taxon>
        <taxon>Steccherinaceae</taxon>
        <taxon>Steccherinum</taxon>
    </lineage>
</organism>
<dbReference type="PRINTS" id="PR00081">
    <property type="entry name" value="GDHRDH"/>
</dbReference>